<dbReference type="SUPFAM" id="SSF52833">
    <property type="entry name" value="Thioredoxin-like"/>
    <property type="match status" value="1"/>
</dbReference>
<dbReference type="InterPro" id="IPR013766">
    <property type="entry name" value="Thioredoxin_domain"/>
</dbReference>
<dbReference type="Gene3D" id="3.40.30.10">
    <property type="entry name" value="Glutaredoxin"/>
    <property type="match status" value="1"/>
</dbReference>
<evidence type="ECO:0000259" key="2">
    <source>
        <dbReference type="PROSITE" id="PS51352"/>
    </source>
</evidence>
<dbReference type="Pfam" id="PF00578">
    <property type="entry name" value="AhpC-TSA"/>
    <property type="match status" value="1"/>
</dbReference>
<dbReference type="InterPro" id="IPR000866">
    <property type="entry name" value="AhpC/TSA"/>
</dbReference>
<reference evidence="3 4" key="1">
    <citation type="submission" date="2023-09" db="EMBL/GenBank/DDBJ databases">
        <authorList>
            <person name="Rey-Velasco X."/>
        </authorList>
    </citation>
    <scope>NUCLEOTIDE SEQUENCE [LARGE SCALE GENOMIC DNA]</scope>
    <source>
        <strain evidence="3 4">W345</strain>
    </source>
</reference>
<accession>A0ABU2WH83</accession>
<protein>
    <submittedName>
        <fullName evidence="3">Redoxin domain-containing protein</fullName>
    </submittedName>
</protein>
<evidence type="ECO:0000256" key="1">
    <source>
        <dbReference type="SAM" id="SignalP"/>
    </source>
</evidence>
<dbReference type="RefSeq" id="WP_311364634.1">
    <property type="nucleotide sequence ID" value="NZ_JAVRIC010000008.1"/>
</dbReference>
<feature type="domain" description="Thioredoxin" evidence="2">
    <location>
        <begin position="26"/>
        <end position="168"/>
    </location>
</feature>
<evidence type="ECO:0000313" key="4">
    <source>
        <dbReference type="Proteomes" id="UP001254608"/>
    </source>
</evidence>
<comment type="caution">
    <text evidence="3">The sequence shown here is derived from an EMBL/GenBank/DDBJ whole genome shotgun (WGS) entry which is preliminary data.</text>
</comment>
<name>A0ABU2WH83_9GAMM</name>
<dbReference type="Proteomes" id="UP001254608">
    <property type="component" value="Unassembled WGS sequence"/>
</dbReference>
<gene>
    <name evidence="3" type="ORF">RM530_07675</name>
</gene>
<dbReference type="InterPro" id="IPR036249">
    <property type="entry name" value="Thioredoxin-like_sf"/>
</dbReference>
<dbReference type="InterPro" id="IPR050553">
    <property type="entry name" value="Thioredoxin_ResA/DsbE_sf"/>
</dbReference>
<feature type="signal peptide" evidence="1">
    <location>
        <begin position="1"/>
        <end position="25"/>
    </location>
</feature>
<keyword evidence="1" id="KW-0732">Signal</keyword>
<sequence>MNRLLLNLVTGLAALTALIPLSVSAAGAPRQAPGWSLQTPGGETVNFPQDAEGRPTVLLFWPSWCPFSRALQPYVQDIWEDYRDLGVNVWTINIREDGDPVQTMKDRGLSFPLLIQGDALMATYRIERTPWLVVIDGDNNIVYTRPPHPPTPVDVAMDVRKTLNELLGDRAPPLPQSYPKPYDLHLKKRSDRVDRSAPKPVSSSVWGPWLQAYLADIPADETAEGIAPLGAIDSGKAAIAHARAIWTKRHGEEAVLAQAPYRAYRDATRWVVLGDGGTGELGDGMILVVERGTGRVIRVSGE</sequence>
<dbReference type="CDD" id="cd02966">
    <property type="entry name" value="TlpA_like_family"/>
    <property type="match status" value="1"/>
</dbReference>
<dbReference type="Pfam" id="PF15631">
    <property type="entry name" value="Imm-NTF2-2"/>
    <property type="match status" value="1"/>
</dbReference>
<dbReference type="InterPro" id="IPR028921">
    <property type="entry name" value="NTF2_fold_dom"/>
</dbReference>
<dbReference type="PANTHER" id="PTHR42852:SF17">
    <property type="entry name" value="THIOREDOXIN-LIKE PROTEIN HI_1115"/>
    <property type="match status" value="1"/>
</dbReference>
<dbReference type="PROSITE" id="PS51352">
    <property type="entry name" value="THIOREDOXIN_2"/>
    <property type="match status" value="1"/>
</dbReference>
<feature type="chain" id="PRO_5046355470" evidence="1">
    <location>
        <begin position="26"/>
        <end position="302"/>
    </location>
</feature>
<evidence type="ECO:0000313" key="3">
    <source>
        <dbReference type="EMBL" id="MDT0497243.1"/>
    </source>
</evidence>
<dbReference type="PANTHER" id="PTHR42852">
    <property type="entry name" value="THIOL:DISULFIDE INTERCHANGE PROTEIN DSBE"/>
    <property type="match status" value="1"/>
</dbReference>
<keyword evidence="4" id="KW-1185">Reference proteome</keyword>
<organism evidence="3 4">
    <name type="scientific">Banduia mediterranea</name>
    <dbReference type="NCBI Taxonomy" id="3075609"/>
    <lineage>
        <taxon>Bacteria</taxon>
        <taxon>Pseudomonadati</taxon>
        <taxon>Pseudomonadota</taxon>
        <taxon>Gammaproteobacteria</taxon>
        <taxon>Nevskiales</taxon>
        <taxon>Algiphilaceae</taxon>
        <taxon>Banduia</taxon>
    </lineage>
</organism>
<proteinExistence type="predicted"/>
<dbReference type="EMBL" id="JAVRIC010000008">
    <property type="protein sequence ID" value="MDT0497243.1"/>
    <property type="molecule type" value="Genomic_DNA"/>
</dbReference>